<organism evidence="1 2">
    <name type="scientific">Armillaria solidipes</name>
    <dbReference type="NCBI Taxonomy" id="1076256"/>
    <lineage>
        <taxon>Eukaryota</taxon>
        <taxon>Fungi</taxon>
        <taxon>Dikarya</taxon>
        <taxon>Basidiomycota</taxon>
        <taxon>Agaricomycotina</taxon>
        <taxon>Agaricomycetes</taxon>
        <taxon>Agaricomycetidae</taxon>
        <taxon>Agaricales</taxon>
        <taxon>Marasmiineae</taxon>
        <taxon>Physalacriaceae</taxon>
        <taxon>Armillaria</taxon>
    </lineage>
</organism>
<dbReference type="AlphaFoldDB" id="A0A2H3B4I8"/>
<dbReference type="EMBL" id="KZ293444">
    <property type="protein sequence ID" value="PBK65761.1"/>
    <property type="molecule type" value="Genomic_DNA"/>
</dbReference>
<accession>A0A2H3B4I8</accession>
<dbReference type="Proteomes" id="UP000218334">
    <property type="component" value="Unassembled WGS sequence"/>
</dbReference>
<reference evidence="2" key="1">
    <citation type="journal article" date="2017" name="Nat. Ecol. Evol.">
        <title>Genome expansion and lineage-specific genetic innovations in the forest pathogenic fungi Armillaria.</title>
        <authorList>
            <person name="Sipos G."/>
            <person name="Prasanna A.N."/>
            <person name="Walter M.C."/>
            <person name="O'Connor E."/>
            <person name="Balint B."/>
            <person name="Krizsan K."/>
            <person name="Kiss B."/>
            <person name="Hess J."/>
            <person name="Varga T."/>
            <person name="Slot J."/>
            <person name="Riley R."/>
            <person name="Boka B."/>
            <person name="Rigling D."/>
            <person name="Barry K."/>
            <person name="Lee J."/>
            <person name="Mihaltcheva S."/>
            <person name="LaButti K."/>
            <person name="Lipzen A."/>
            <person name="Waldron R."/>
            <person name="Moloney N.M."/>
            <person name="Sperisen C."/>
            <person name="Kredics L."/>
            <person name="Vagvoelgyi C."/>
            <person name="Patrignani A."/>
            <person name="Fitzpatrick D."/>
            <person name="Nagy I."/>
            <person name="Doyle S."/>
            <person name="Anderson J.B."/>
            <person name="Grigoriev I.V."/>
            <person name="Gueldener U."/>
            <person name="Muensterkoetter M."/>
            <person name="Nagy L.G."/>
        </authorList>
    </citation>
    <scope>NUCLEOTIDE SEQUENCE [LARGE SCALE GENOMIC DNA]</scope>
    <source>
        <strain evidence="2">28-4</strain>
    </source>
</reference>
<evidence type="ECO:0000313" key="1">
    <source>
        <dbReference type="EMBL" id="PBK65761.1"/>
    </source>
</evidence>
<name>A0A2H3B4I8_9AGAR</name>
<protein>
    <submittedName>
        <fullName evidence="1">Uncharacterized protein</fullName>
    </submittedName>
</protein>
<gene>
    <name evidence="1" type="ORF">ARMSODRAFT_1022191</name>
</gene>
<sequence>MSIGCPCPGNMVPGLASHLPLTSWPEVGVLLANGLAIDELVVPPVFGGLVAVVLGCKGWLTLVSQEDAHFPLRSESYHSYHRPSFSFVVAVSGEFGFLFQFVEELGGGILSHAYPKHLAFMYFFNGGISEVVGEHGYEFGPCGIPELGSNGIVVVVGPEIGSLVHPPLLGRSFEVGGGEWYCLGVEDKVGGKHFKIGDTIPYEALDVVMGASKWLRRLHEGWLDPQIGSVRGCGADGLWHRVRPSLPRWRVGYRESIVMFVQWSSPVWNGGSSSVWLLAFVIGVVVGLVKVPDHVVPGLMVPSCF</sequence>
<proteinExistence type="predicted"/>
<evidence type="ECO:0000313" key="2">
    <source>
        <dbReference type="Proteomes" id="UP000218334"/>
    </source>
</evidence>
<keyword evidence="2" id="KW-1185">Reference proteome</keyword>